<dbReference type="Proteomes" id="UP000257109">
    <property type="component" value="Unassembled WGS sequence"/>
</dbReference>
<proteinExistence type="predicted"/>
<dbReference type="AlphaFoldDB" id="A0A371I1M2"/>
<organism evidence="2 3">
    <name type="scientific">Mucuna pruriens</name>
    <name type="common">Velvet bean</name>
    <name type="synonym">Dolichos pruriens</name>
    <dbReference type="NCBI Taxonomy" id="157652"/>
    <lineage>
        <taxon>Eukaryota</taxon>
        <taxon>Viridiplantae</taxon>
        <taxon>Streptophyta</taxon>
        <taxon>Embryophyta</taxon>
        <taxon>Tracheophyta</taxon>
        <taxon>Spermatophyta</taxon>
        <taxon>Magnoliopsida</taxon>
        <taxon>eudicotyledons</taxon>
        <taxon>Gunneridae</taxon>
        <taxon>Pentapetalae</taxon>
        <taxon>rosids</taxon>
        <taxon>fabids</taxon>
        <taxon>Fabales</taxon>
        <taxon>Fabaceae</taxon>
        <taxon>Papilionoideae</taxon>
        <taxon>50 kb inversion clade</taxon>
        <taxon>NPAAA clade</taxon>
        <taxon>indigoferoid/millettioid clade</taxon>
        <taxon>Phaseoleae</taxon>
        <taxon>Mucuna</taxon>
    </lineage>
</organism>
<sequence length="210" mass="24457">MPKGKEFAFLNNIKNQIKSKRGEITVDKQVTLVFTLGNYKDEVVYDVIPMEATHILLGRSWKYDKRVTHDRVRNRFTFEHLGHKVVLKPLSPKEVCEDQVKKSKKTKEKERKKKREKSNSIRKQKHKIPINMCLNVSYPLIELPTGFSSLLEEFKDVFPKEVPHRLPPLRGIEHHIGLTLGATLPNGTAYRTNSKESKEIQNQFDKLIEK</sequence>
<comment type="caution">
    <text evidence="2">The sequence shown here is derived from an EMBL/GenBank/DDBJ whole genome shotgun (WGS) entry which is preliminary data.</text>
</comment>
<dbReference type="OrthoDB" id="1934635at2759"/>
<evidence type="ECO:0000256" key="1">
    <source>
        <dbReference type="SAM" id="MobiDB-lite"/>
    </source>
</evidence>
<dbReference type="PANTHER" id="PTHR35046">
    <property type="entry name" value="ZINC KNUCKLE (CCHC-TYPE) FAMILY PROTEIN"/>
    <property type="match status" value="1"/>
</dbReference>
<reference evidence="2" key="1">
    <citation type="submission" date="2018-05" db="EMBL/GenBank/DDBJ databases">
        <title>Draft genome of Mucuna pruriens seed.</title>
        <authorList>
            <person name="Nnadi N.E."/>
            <person name="Vos R."/>
            <person name="Hasami M.H."/>
            <person name="Devisetty U.K."/>
            <person name="Aguiy J.C."/>
        </authorList>
    </citation>
    <scope>NUCLEOTIDE SEQUENCE [LARGE SCALE GENOMIC DNA]</scope>
    <source>
        <strain evidence="2">JCA_2017</strain>
    </source>
</reference>
<keyword evidence="3" id="KW-1185">Reference proteome</keyword>
<dbReference type="PANTHER" id="PTHR35046:SF9">
    <property type="entry name" value="RNA-DIRECTED DNA POLYMERASE"/>
    <property type="match status" value="1"/>
</dbReference>
<protein>
    <submittedName>
        <fullName evidence="2">Uncharacterized protein</fullName>
    </submittedName>
</protein>
<dbReference type="EMBL" id="QJKJ01001179">
    <property type="protein sequence ID" value="RDY08930.1"/>
    <property type="molecule type" value="Genomic_DNA"/>
</dbReference>
<name>A0A371I1M2_MUCPR</name>
<accession>A0A371I1M2</accession>
<evidence type="ECO:0000313" key="3">
    <source>
        <dbReference type="Proteomes" id="UP000257109"/>
    </source>
</evidence>
<gene>
    <name evidence="2" type="ORF">CR513_06788</name>
</gene>
<evidence type="ECO:0000313" key="2">
    <source>
        <dbReference type="EMBL" id="RDY08930.1"/>
    </source>
</evidence>
<feature type="compositionally biased region" description="Basic residues" evidence="1">
    <location>
        <begin position="102"/>
        <end position="124"/>
    </location>
</feature>
<feature type="region of interest" description="Disordered" evidence="1">
    <location>
        <begin position="97"/>
        <end position="124"/>
    </location>
</feature>
<feature type="non-terminal residue" evidence="2">
    <location>
        <position position="1"/>
    </location>
</feature>